<dbReference type="AlphaFoldDB" id="A0A0N9IAW1"/>
<dbReference type="InterPro" id="IPR029001">
    <property type="entry name" value="ITPase-like_fam"/>
</dbReference>
<dbReference type="STRING" id="860235.AOZ06_40195"/>
<name>A0A0N9IAW1_9PSEU</name>
<keyword evidence="2 3" id="KW-0378">Hydrolase</keyword>
<keyword evidence="5" id="KW-1185">Reference proteome</keyword>
<dbReference type="Pfam" id="PF01725">
    <property type="entry name" value="Ham1p_like"/>
    <property type="match status" value="1"/>
</dbReference>
<dbReference type="NCBIfam" id="TIGR00042">
    <property type="entry name" value="RdgB/HAM1 family non-canonical purine NTP pyrophosphatase"/>
    <property type="match status" value="1"/>
</dbReference>
<evidence type="ECO:0008006" key="6">
    <source>
        <dbReference type="Google" id="ProtNLM"/>
    </source>
</evidence>
<sequence length="163" mass="17721">MLERPLESVKLNLPETQEVDVVAVAKAKAEAAYAQLREPVLVDDTGLTVHEWGKLPGAFIAWFLDNVGNEGIIKMLSGWDGRDASVTTAIGFCDGTTTKVFEGTVKGTISEAVRGGNGFGYDPIFIPIGSNKTFAEMTDDEKDKVSMRRLALEQVKSWLVENA</sequence>
<evidence type="ECO:0000256" key="1">
    <source>
        <dbReference type="ARBA" id="ARBA00008023"/>
    </source>
</evidence>
<reference evidence="4 5" key="1">
    <citation type="submission" date="2015-07" db="EMBL/GenBank/DDBJ databases">
        <title>Genome sequencing of Kibdelosporangium phytohabitans.</title>
        <authorList>
            <person name="Qin S."/>
            <person name="Xing K."/>
        </authorList>
    </citation>
    <scope>NUCLEOTIDE SEQUENCE [LARGE SCALE GENOMIC DNA]</scope>
    <source>
        <strain evidence="4 5">KLBMP1111</strain>
    </source>
</reference>
<dbReference type="EMBL" id="CP012752">
    <property type="protein sequence ID" value="ALG12259.1"/>
    <property type="molecule type" value="Genomic_DNA"/>
</dbReference>
<evidence type="ECO:0000256" key="2">
    <source>
        <dbReference type="ARBA" id="ARBA00022801"/>
    </source>
</evidence>
<dbReference type="Gene3D" id="3.90.950.10">
    <property type="match status" value="1"/>
</dbReference>
<gene>
    <name evidence="4" type="ORF">AOZ06_40195</name>
</gene>
<protein>
    <recommendedName>
        <fullName evidence="6">Non-canonical purine NTP pyrophosphatase</fullName>
    </recommendedName>
</protein>
<evidence type="ECO:0000313" key="5">
    <source>
        <dbReference type="Proteomes" id="UP000063699"/>
    </source>
</evidence>
<evidence type="ECO:0000256" key="3">
    <source>
        <dbReference type="RuleBase" id="RU003781"/>
    </source>
</evidence>
<organism evidence="4 5">
    <name type="scientific">Kibdelosporangium phytohabitans</name>
    <dbReference type="NCBI Taxonomy" id="860235"/>
    <lineage>
        <taxon>Bacteria</taxon>
        <taxon>Bacillati</taxon>
        <taxon>Actinomycetota</taxon>
        <taxon>Actinomycetes</taxon>
        <taxon>Pseudonocardiales</taxon>
        <taxon>Pseudonocardiaceae</taxon>
        <taxon>Kibdelosporangium</taxon>
    </lineage>
</organism>
<accession>A0A0N9IAW1</accession>
<dbReference type="PANTHER" id="PTHR11067">
    <property type="entry name" value="INOSINE TRIPHOSPHATE PYROPHOSPHATASE/HAM1 PROTEIN"/>
    <property type="match status" value="1"/>
</dbReference>
<dbReference type="InterPro" id="IPR002637">
    <property type="entry name" value="RdgB/HAM1"/>
</dbReference>
<dbReference type="Proteomes" id="UP000063699">
    <property type="component" value="Chromosome"/>
</dbReference>
<dbReference type="SUPFAM" id="SSF52972">
    <property type="entry name" value="ITPase-like"/>
    <property type="match status" value="1"/>
</dbReference>
<proteinExistence type="inferred from homology"/>
<dbReference type="CDD" id="cd00515">
    <property type="entry name" value="HAM1"/>
    <property type="match status" value="1"/>
</dbReference>
<comment type="similarity">
    <text evidence="1 3">Belongs to the HAM1 NTPase family.</text>
</comment>
<dbReference type="KEGG" id="kphy:AOZ06_40195"/>
<dbReference type="GO" id="GO:0047429">
    <property type="term" value="F:nucleoside triphosphate diphosphatase activity"/>
    <property type="evidence" value="ECO:0007669"/>
    <property type="project" value="InterPro"/>
</dbReference>
<dbReference type="PANTHER" id="PTHR11067:SF9">
    <property type="entry name" value="INOSINE TRIPHOSPHATE PYROPHOSPHATASE"/>
    <property type="match status" value="1"/>
</dbReference>
<dbReference type="GO" id="GO:0005737">
    <property type="term" value="C:cytoplasm"/>
    <property type="evidence" value="ECO:0007669"/>
    <property type="project" value="TreeGrafter"/>
</dbReference>
<dbReference type="GO" id="GO:0009143">
    <property type="term" value="P:nucleoside triphosphate catabolic process"/>
    <property type="evidence" value="ECO:0007669"/>
    <property type="project" value="InterPro"/>
</dbReference>
<evidence type="ECO:0000313" key="4">
    <source>
        <dbReference type="EMBL" id="ALG12259.1"/>
    </source>
</evidence>